<dbReference type="GO" id="GO:0016020">
    <property type="term" value="C:membrane"/>
    <property type="evidence" value="ECO:0007669"/>
    <property type="project" value="UniProtKB-SubCell"/>
</dbReference>
<evidence type="ECO:0000313" key="8">
    <source>
        <dbReference type="EMBL" id="OCH91774.1"/>
    </source>
</evidence>
<dbReference type="Pfam" id="PF07690">
    <property type="entry name" value="MFS_1"/>
    <property type="match status" value="1"/>
</dbReference>
<evidence type="ECO:0000256" key="1">
    <source>
        <dbReference type="ARBA" id="ARBA00004141"/>
    </source>
</evidence>
<dbReference type="Gene3D" id="1.20.1250.20">
    <property type="entry name" value="MFS general substrate transporter like domains"/>
    <property type="match status" value="2"/>
</dbReference>
<proteinExistence type="predicted"/>
<feature type="transmembrane region" description="Helical" evidence="6">
    <location>
        <begin position="291"/>
        <end position="313"/>
    </location>
</feature>
<feature type="transmembrane region" description="Helical" evidence="6">
    <location>
        <begin position="142"/>
        <end position="165"/>
    </location>
</feature>
<feature type="transmembrane region" description="Helical" evidence="6">
    <location>
        <begin position="208"/>
        <end position="228"/>
    </location>
</feature>
<dbReference type="OrthoDB" id="5086884at2759"/>
<feature type="transmembrane region" description="Helical" evidence="6">
    <location>
        <begin position="12"/>
        <end position="40"/>
    </location>
</feature>
<evidence type="ECO:0000256" key="6">
    <source>
        <dbReference type="SAM" id="Phobius"/>
    </source>
</evidence>
<evidence type="ECO:0000256" key="2">
    <source>
        <dbReference type="ARBA" id="ARBA00022448"/>
    </source>
</evidence>
<feature type="transmembrane region" description="Helical" evidence="6">
    <location>
        <begin position="84"/>
        <end position="104"/>
    </location>
</feature>
<dbReference type="InterPro" id="IPR036259">
    <property type="entry name" value="MFS_trans_sf"/>
</dbReference>
<evidence type="ECO:0000313" key="9">
    <source>
        <dbReference type="Proteomes" id="UP000250043"/>
    </source>
</evidence>
<gene>
    <name evidence="8" type="ORF">OBBRIDRAFT_728144</name>
</gene>
<feature type="transmembrane region" description="Helical" evidence="6">
    <location>
        <begin position="478"/>
        <end position="497"/>
    </location>
</feature>
<feature type="transmembrane region" description="Helical" evidence="6">
    <location>
        <begin position="52"/>
        <end position="72"/>
    </location>
</feature>
<keyword evidence="5 6" id="KW-0472">Membrane</keyword>
<feature type="transmembrane region" description="Helical" evidence="6">
    <location>
        <begin position="333"/>
        <end position="351"/>
    </location>
</feature>
<evidence type="ECO:0000256" key="5">
    <source>
        <dbReference type="ARBA" id="ARBA00023136"/>
    </source>
</evidence>
<evidence type="ECO:0000259" key="7">
    <source>
        <dbReference type="PROSITE" id="PS50850"/>
    </source>
</evidence>
<dbReference type="PROSITE" id="PS50850">
    <property type="entry name" value="MFS"/>
    <property type="match status" value="1"/>
</dbReference>
<dbReference type="GO" id="GO:0022857">
    <property type="term" value="F:transmembrane transporter activity"/>
    <property type="evidence" value="ECO:0007669"/>
    <property type="project" value="InterPro"/>
</dbReference>
<protein>
    <submittedName>
        <fullName evidence="8">Efflux transporter</fullName>
    </submittedName>
</protein>
<dbReference type="SUPFAM" id="SSF103473">
    <property type="entry name" value="MFS general substrate transporter"/>
    <property type="match status" value="1"/>
</dbReference>
<feature type="transmembrane region" description="Helical" evidence="6">
    <location>
        <begin position="177"/>
        <end position="196"/>
    </location>
</feature>
<accession>A0A8E2AZ33</accession>
<feature type="transmembrane region" description="Helical" evidence="6">
    <location>
        <begin position="110"/>
        <end position="130"/>
    </location>
</feature>
<keyword evidence="3 6" id="KW-0812">Transmembrane</keyword>
<reference evidence="8 9" key="1">
    <citation type="submission" date="2016-07" db="EMBL/GenBank/DDBJ databases">
        <title>Draft genome of the white-rot fungus Obba rivulosa 3A-2.</title>
        <authorList>
            <consortium name="DOE Joint Genome Institute"/>
            <person name="Miettinen O."/>
            <person name="Riley R."/>
            <person name="Acob R."/>
            <person name="Barry K."/>
            <person name="Cullen D."/>
            <person name="De Vries R."/>
            <person name="Hainaut M."/>
            <person name="Hatakka A."/>
            <person name="Henrissat B."/>
            <person name="Hilden K."/>
            <person name="Kuo R."/>
            <person name="Labutti K."/>
            <person name="Lipzen A."/>
            <person name="Makela M.R."/>
            <person name="Sandor L."/>
            <person name="Spatafora J.W."/>
            <person name="Grigoriev I.V."/>
            <person name="Hibbett D.S."/>
        </authorList>
    </citation>
    <scope>NUCLEOTIDE SEQUENCE [LARGE SCALE GENOMIC DNA]</scope>
    <source>
        <strain evidence="8 9">3A-2</strain>
    </source>
</reference>
<feature type="transmembrane region" description="Helical" evidence="6">
    <location>
        <begin position="356"/>
        <end position="377"/>
    </location>
</feature>
<sequence>MHGAETPENRSTLQAMLLVTTCTTAMILNVANSAAVFLALPTMGRDLNIPAYRLQWISSAYSLSSGCLLLFFGRLADLHGRKLTFLLGSAFLTVLGLACGFAKNEVQIDILRGLQGLGGAACIPAALGILAHAFPPSRTRSIAFATFAAGGPVGAAIGNLIGGFLTQLSAPTWRSTFYFLAGLSALCFVGGLLSFDRDPPSTEADRRIDWLGAFLVTAGLVFIVFVLSDGSIAPDGWKTGYIIALLIVGVLLLALYVAWEYLLERVQDTGTGGWWSPPPLMRVSIWGRAQGQLAVILSIAFLEWCSFISWVFWIELYYQNYLQLTPILTMVRLMPMCATGVLCNLVVALVVGRVPVVYLIATGTALTAVANLLFAVIDPTAPYWAFGFPAAVLSVTGGDFAFSAGTLFVAKVCLPHEQSVGGALFQTLTQLGGAFGLAISTIVYNSRLTRVSLEYGVVVNMDGTNAPAPAQLLAIKDAMWAGFAFGILGSLLAISFLRGAGIIGHKGKAQVELKGGSAEAEKL</sequence>
<organism evidence="8 9">
    <name type="scientific">Obba rivulosa</name>
    <dbReference type="NCBI Taxonomy" id="1052685"/>
    <lineage>
        <taxon>Eukaryota</taxon>
        <taxon>Fungi</taxon>
        <taxon>Dikarya</taxon>
        <taxon>Basidiomycota</taxon>
        <taxon>Agaricomycotina</taxon>
        <taxon>Agaricomycetes</taxon>
        <taxon>Polyporales</taxon>
        <taxon>Gelatoporiaceae</taxon>
        <taxon>Obba</taxon>
    </lineage>
</organism>
<dbReference type="InterPro" id="IPR020846">
    <property type="entry name" value="MFS_dom"/>
</dbReference>
<feature type="transmembrane region" description="Helical" evidence="6">
    <location>
        <begin position="240"/>
        <end position="259"/>
    </location>
</feature>
<keyword evidence="2" id="KW-0813">Transport</keyword>
<name>A0A8E2AZ33_9APHY</name>
<dbReference type="EMBL" id="KV722380">
    <property type="protein sequence ID" value="OCH91774.1"/>
    <property type="molecule type" value="Genomic_DNA"/>
</dbReference>
<dbReference type="Proteomes" id="UP000250043">
    <property type="component" value="Unassembled WGS sequence"/>
</dbReference>
<feature type="domain" description="Major facilitator superfamily (MFS) profile" evidence="7">
    <location>
        <begin position="18"/>
        <end position="501"/>
    </location>
</feature>
<evidence type="ECO:0000256" key="3">
    <source>
        <dbReference type="ARBA" id="ARBA00022692"/>
    </source>
</evidence>
<keyword evidence="4 6" id="KW-1133">Transmembrane helix</keyword>
<dbReference type="PANTHER" id="PTHR42718:SF9">
    <property type="entry name" value="MAJOR FACILITATOR SUPERFAMILY MULTIDRUG TRANSPORTER MFSC"/>
    <property type="match status" value="1"/>
</dbReference>
<dbReference type="PANTHER" id="PTHR42718">
    <property type="entry name" value="MAJOR FACILITATOR SUPERFAMILY MULTIDRUG TRANSPORTER MFSC"/>
    <property type="match status" value="1"/>
</dbReference>
<evidence type="ECO:0000256" key="4">
    <source>
        <dbReference type="ARBA" id="ARBA00022989"/>
    </source>
</evidence>
<dbReference type="AlphaFoldDB" id="A0A8E2AZ33"/>
<keyword evidence="9" id="KW-1185">Reference proteome</keyword>
<comment type="subcellular location">
    <subcellularLocation>
        <location evidence="1">Membrane</location>
        <topology evidence="1">Multi-pass membrane protein</topology>
    </subcellularLocation>
</comment>
<feature type="transmembrane region" description="Helical" evidence="6">
    <location>
        <begin position="422"/>
        <end position="444"/>
    </location>
</feature>
<dbReference type="InterPro" id="IPR011701">
    <property type="entry name" value="MFS"/>
</dbReference>
<feature type="transmembrane region" description="Helical" evidence="6">
    <location>
        <begin position="383"/>
        <end position="410"/>
    </location>
</feature>